<dbReference type="Pfam" id="PF12855">
    <property type="entry name" value="Ecl1"/>
    <property type="match status" value="1"/>
</dbReference>
<feature type="compositionally biased region" description="Basic and acidic residues" evidence="4">
    <location>
        <begin position="1232"/>
        <end position="1250"/>
    </location>
</feature>
<dbReference type="SMART" id="SM00248">
    <property type="entry name" value="ANK"/>
    <property type="match status" value="7"/>
</dbReference>
<feature type="compositionally biased region" description="Pro residues" evidence="4">
    <location>
        <begin position="1087"/>
        <end position="1098"/>
    </location>
</feature>
<dbReference type="PROSITE" id="PS50088">
    <property type="entry name" value="ANK_REPEAT"/>
    <property type="match status" value="4"/>
</dbReference>
<feature type="region of interest" description="Disordered" evidence="4">
    <location>
        <begin position="1231"/>
        <end position="1250"/>
    </location>
</feature>
<evidence type="ECO:0000256" key="3">
    <source>
        <dbReference type="PROSITE-ProRule" id="PRU00023"/>
    </source>
</evidence>
<dbReference type="PROSITE" id="PS50297">
    <property type="entry name" value="ANK_REP_REGION"/>
    <property type="match status" value="4"/>
</dbReference>
<evidence type="ECO:0000256" key="4">
    <source>
        <dbReference type="SAM" id="MobiDB-lite"/>
    </source>
</evidence>
<feature type="repeat" description="ANK" evidence="3">
    <location>
        <begin position="689"/>
        <end position="721"/>
    </location>
</feature>
<feature type="repeat" description="ANK" evidence="3">
    <location>
        <begin position="483"/>
        <end position="515"/>
    </location>
</feature>
<comment type="caution">
    <text evidence="5">The sequence shown here is derived from an EMBL/GenBank/DDBJ whole genome shotgun (WGS) entry which is preliminary data.</text>
</comment>
<dbReference type="Pfam" id="PF12796">
    <property type="entry name" value="Ank_2"/>
    <property type="match status" value="2"/>
</dbReference>
<dbReference type="OrthoDB" id="341259at2759"/>
<protein>
    <submittedName>
        <fullName evidence="5">Uncharacterized protein</fullName>
    </submittedName>
</protein>
<feature type="compositionally biased region" description="Polar residues" evidence="4">
    <location>
        <begin position="1277"/>
        <end position="1300"/>
    </location>
</feature>
<evidence type="ECO:0000256" key="2">
    <source>
        <dbReference type="ARBA" id="ARBA00023043"/>
    </source>
</evidence>
<feature type="region of interest" description="Disordered" evidence="4">
    <location>
        <begin position="1263"/>
        <end position="1300"/>
    </location>
</feature>
<dbReference type="InterPro" id="IPR050889">
    <property type="entry name" value="Dendritic_Spine_Reg/Scaffold"/>
</dbReference>
<name>A0A139I2C2_9PEZI</name>
<dbReference type="PANTHER" id="PTHR24166:SF48">
    <property type="entry name" value="PROTEIN VAPYRIN"/>
    <property type="match status" value="1"/>
</dbReference>
<feature type="region of interest" description="Disordered" evidence="4">
    <location>
        <begin position="271"/>
        <end position="300"/>
    </location>
</feature>
<keyword evidence="1" id="KW-0677">Repeat</keyword>
<dbReference type="InterPro" id="IPR024368">
    <property type="entry name" value="Ecl1/2/3"/>
</dbReference>
<keyword evidence="2 3" id="KW-0040">ANK repeat</keyword>
<dbReference type="Gene3D" id="1.25.40.20">
    <property type="entry name" value="Ankyrin repeat-containing domain"/>
    <property type="match status" value="3"/>
</dbReference>
<evidence type="ECO:0000313" key="6">
    <source>
        <dbReference type="Proteomes" id="UP000073492"/>
    </source>
</evidence>
<organism evidence="5 6">
    <name type="scientific">Pseudocercospora musae</name>
    <dbReference type="NCBI Taxonomy" id="113226"/>
    <lineage>
        <taxon>Eukaryota</taxon>
        <taxon>Fungi</taxon>
        <taxon>Dikarya</taxon>
        <taxon>Ascomycota</taxon>
        <taxon>Pezizomycotina</taxon>
        <taxon>Dothideomycetes</taxon>
        <taxon>Dothideomycetidae</taxon>
        <taxon>Mycosphaerellales</taxon>
        <taxon>Mycosphaerellaceae</taxon>
        <taxon>Pseudocercospora</taxon>
    </lineage>
</organism>
<evidence type="ECO:0000313" key="5">
    <source>
        <dbReference type="EMBL" id="KXT08828.1"/>
    </source>
</evidence>
<dbReference type="STRING" id="113226.A0A139I2C2"/>
<feature type="region of interest" description="Disordered" evidence="4">
    <location>
        <begin position="1371"/>
        <end position="1411"/>
    </location>
</feature>
<feature type="compositionally biased region" description="Basic and acidic residues" evidence="4">
    <location>
        <begin position="273"/>
        <end position="294"/>
    </location>
</feature>
<sequence>MPRPSHLHIVVGGVASSRRPPRIYAGGLSSDASQISQKATHMIMANAGFRAHEGIALTVYTSTIMDPLSISTAIMACMGAIAALANTIQKLHRLRRAPKEIASLEDEIVTINKHVEHVGNILRAPSNCRAAITKDLSLVPAIEAAWTKVDQVKYFLENKLLKNGLTELKKSAWLKWQSEFGRLKQDLRDVRIELGVCINLYSASVVGQNATQLEKILVGGKEMHARHHEALKALQEEIAQQRPALAAELALQLASFQVTLVSSMQGLPQIGRRNSEQSAHLDLDNSSERPELRGRSWSTGNVALPSDRTLNLSQELPLFRHETPTHKFGNLCDDQSEAPSNQASVALQLSQRQSGRCRAFCGCQCHHATKFKTPGALRMLTGQLLVDYAGTSFTPPCNERACAQRQKATMRIQYQFPVWSYIQGILTLVSTSNGARGPEKILRLSRLRPGLHEIFIQVQAGDNRRLAQMFSNGEASPFDATDTGWTPLHLALTAGQLHTAKFLKDAGADLNAESLRRETPFDTAWNRIMSGYLNAASELILREVFNDTDQLDAREFTNLHKIVLGLSGRDLLEELRTSTANINARDSTGYTPLAWAAARGDSVSVQLLLDHGASVTLSNNLTQQPIHLAAQTGNVETVRALVQAGANINAAMPETKMTPLHYAAESQDDQEHILGLIGLGACVDGRDYCGWTPLHWACWRGYSDSLKGLLKASADVRATSADGNAAVMLAVTNNSFNCIPTLIEAGADCAVVKPNGWSVLHYAAIGGKPSTLRALAEGDLSGSDMYDLHTADSKQTVSDMLSARLSALETQGDDKLEELHEMQNAWTAIMARVSSSLVSTRRGSISSIASIDDECAFVDACSDWSEIEIGPNVVAIYIGVLEHFGYPVRLLVVSNMTMEEDSACRCSLQLKGYQANVVLQCDKGLGLCLHAHMLTMMVHPEGAWRILCSGAQTLTKVAEAGAAITEGKCVEYCHENVTADAVLPLARATRVVASTNSDMLWLFDKLRAAVPPGTITVRIVDVPPATSLDAFTLSLTTIRLVDHRHFLYAQPKSIPHTCMQHVVAVAIQQLRSHNHASAPSHARKAPPPHARPSKPPPLTGRRSYTHGHSHSHGGQPSPNKAAGARWSKKVGVEDAEDETNGMESFLQFCTTCEKQIVTPNPSILYCSEACRRRDSRPTSIADIHAITQSISSPAASNVSATSYFDHPAPDIVPQRSPTIVRPMSLTFSELNLSDRDSRSSTDSNDRDCRRDSDAIHYLEQFYNDLNSSKPTRPRMSSRANTTATGGDSHTNLPSLVHSPSSSYGTVASNASYRPLASRHNPFTSSYSATKSIELVMPYRTAADGSPTQFMKDASLKSSASAQTCFRVAKANDITYEKRDTSRRRRESRQSPKADQSLKQLFMHEAMKASPK</sequence>
<keyword evidence="6" id="KW-1185">Reference proteome</keyword>
<feature type="region of interest" description="Disordered" evidence="4">
    <location>
        <begin position="1073"/>
        <end position="1135"/>
    </location>
</feature>
<evidence type="ECO:0000256" key="1">
    <source>
        <dbReference type="ARBA" id="ARBA00022737"/>
    </source>
</evidence>
<dbReference type="EMBL" id="LFZO01000397">
    <property type="protein sequence ID" value="KXT08828.1"/>
    <property type="molecule type" value="Genomic_DNA"/>
</dbReference>
<feature type="repeat" description="ANK" evidence="3">
    <location>
        <begin position="621"/>
        <end position="653"/>
    </location>
</feature>
<dbReference type="InterPro" id="IPR002110">
    <property type="entry name" value="Ankyrin_rpt"/>
</dbReference>
<accession>A0A139I2C2</accession>
<gene>
    <name evidence="5" type="ORF">AC579_1899</name>
</gene>
<proteinExistence type="predicted"/>
<dbReference type="Pfam" id="PF00023">
    <property type="entry name" value="Ank"/>
    <property type="match status" value="1"/>
</dbReference>
<dbReference type="Proteomes" id="UP000073492">
    <property type="component" value="Unassembled WGS sequence"/>
</dbReference>
<reference evidence="5 6" key="1">
    <citation type="submission" date="2015-07" db="EMBL/GenBank/DDBJ databases">
        <title>Comparative genomics of the Sigatoka disease complex on banana suggests a link between parallel evolutionary changes in Pseudocercospora fijiensis and Pseudocercospora eumusae and increased virulence on the banana host.</title>
        <authorList>
            <person name="Chang T.-C."/>
            <person name="Salvucci A."/>
            <person name="Crous P.W."/>
            <person name="Stergiopoulos I."/>
        </authorList>
    </citation>
    <scope>NUCLEOTIDE SEQUENCE [LARGE SCALE GENOMIC DNA]</scope>
    <source>
        <strain evidence="5 6">CBS 116634</strain>
    </source>
</reference>
<dbReference type="SUPFAM" id="SSF48403">
    <property type="entry name" value="Ankyrin repeat"/>
    <property type="match status" value="1"/>
</dbReference>
<feature type="repeat" description="ANK" evidence="3">
    <location>
        <begin position="588"/>
        <end position="620"/>
    </location>
</feature>
<dbReference type="PANTHER" id="PTHR24166">
    <property type="entry name" value="ROLLING PEBBLES, ISOFORM B"/>
    <property type="match status" value="1"/>
</dbReference>
<dbReference type="InterPro" id="IPR036770">
    <property type="entry name" value="Ankyrin_rpt-contain_sf"/>
</dbReference>